<comment type="caution">
    <text evidence="2">The sequence shown here is derived from an EMBL/GenBank/DDBJ whole genome shotgun (WGS) entry which is preliminary data.</text>
</comment>
<evidence type="ECO:0000313" key="2">
    <source>
        <dbReference type="EMBL" id="KAL2044241.1"/>
    </source>
</evidence>
<protein>
    <recommendedName>
        <fullName evidence="4">N-terminal nucleophile aminohydrolase</fullName>
    </recommendedName>
</protein>
<gene>
    <name evidence="2" type="ORF">N7G274_002946</name>
</gene>
<feature type="region of interest" description="Disordered" evidence="1">
    <location>
        <begin position="571"/>
        <end position="603"/>
    </location>
</feature>
<keyword evidence="3" id="KW-1185">Reference proteome</keyword>
<feature type="region of interest" description="Disordered" evidence="1">
    <location>
        <begin position="205"/>
        <end position="264"/>
    </location>
</feature>
<dbReference type="CDD" id="cd04514">
    <property type="entry name" value="Taspase1_like"/>
    <property type="match status" value="1"/>
</dbReference>
<dbReference type="SUPFAM" id="SSF56235">
    <property type="entry name" value="N-terminal nucleophile aminohydrolases (Ntn hydrolases)"/>
    <property type="match status" value="1"/>
</dbReference>
<dbReference type="PANTHER" id="PTHR10188">
    <property type="entry name" value="L-ASPARAGINASE"/>
    <property type="match status" value="1"/>
</dbReference>
<dbReference type="InterPro" id="IPR000246">
    <property type="entry name" value="Peptidase_T2"/>
</dbReference>
<organism evidence="2 3">
    <name type="scientific">Stereocaulon virgatum</name>
    <dbReference type="NCBI Taxonomy" id="373712"/>
    <lineage>
        <taxon>Eukaryota</taxon>
        <taxon>Fungi</taxon>
        <taxon>Dikarya</taxon>
        <taxon>Ascomycota</taxon>
        <taxon>Pezizomycotina</taxon>
        <taxon>Lecanoromycetes</taxon>
        <taxon>OSLEUM clade</taxon>
        <taxon>Lecanoromycetidae</taxon>
        <taxon>Lecanorales</taxon>
        <taxon>Lecanorineae</taxon>
        <taxon>Stereocaulaceae</taxon>
        <taxon>Stereocaulon</taxon>
    </lineage>
</organism>
<evidence type="ECO:0008006" key="4">
    <source>
        <dbReference type="Google" id="ProtNLM"/>
    </source>
</evidence>
<reference evidence="2 3" key="1">
    <citation type="submission" date="2024-09" db="EMBL/GenBank/DDBJ databases">
        <title>Rethinking Asexuality: The Enigmatic Case of Functional Sexual Genes in Lepraria (Stereocaulaceae).</title>
        <authorList>
            <person name="Doellman M."/>
            <person name="Sun Y."/>
            <person name="Barcenas-Pena A."/>
            <person name="Lumbsch H.T."/>
            <person name="Grewe F."/>
        </authorList>
    </citation>
    <scope>NUCLEOTIDE SEQUENCE [LARGE SCALE GENOMIC DNA]</scope>
    <source>
        <strain evidence="2 3">Mercado 3170</strain>
    </source>
</reference>
<proteinExistence type="predicted"/>
<dbReference type="InterPro" id="IPR037464">
    <property type="entry name" value="Taspase1"/>
</dbReference>
<evidence type="ECO:0000313" key="3">
    <source>
        <dbReference type="Proteomes" id="UP001590950"/>
    </source>
</evidence>
<sequence length="648" mass="68534">MDRSPSLSTTDLASSVESLTDAQFDGPIDLASPDMPKRRRLAGDVCAIFVHAGAGYHSMQNEKVHLAACEDAARCAMTFLNNGASAVDAVELAIKVLEDKEITNAGFGSNLAMDGTVECDATIVDHYGRSGAVGAAGCIRNPIHLARLILEHSTKPLSLRRVPPNLLVGIGATDFAHEIGMPLVSPEYLVSAAAGERYARWKSDLGKAGARDDSESDGESDASTSKIDKPESAPNLEAPELAGTWNESQPFSPRTIPTDPLNQDYRFSVDSISESPRRRDFWSSDGPGNDGQSSVRVCNADEESSIDEDPIPFRRATTLRAHVNHSPNKSSEFYVSSEDGECQLPAPLIQPPPTRAVSPSLSQNMKLSGHAPGAQGVKIDLTRPDNITDTVGAIAVDCFGNIAAGSSSGGIGMKHKGRVGPAALVGIGTAVIPIEPEDKDRTSVATVTSGTGEHMATTMAAGTCASRLYTSSRRIRTGGSESTDDDNAVRGFVERDFMGHPSVKHSHSAGAIGILGLKKTVDGVWLYFAHNTDSFAVASMSTNDKEPRSVMSRGKGDGQVVNGARMVKYRRFPSPHRGTWPVNPNNDANSDPEPPPPSKRQKTKRERFVMGALKPHHVDPRQTANGAAASATIPFAGAPAPLCGAGGC</sequence>
<dbReference type="EMBL" id="JBEFKJ010000009">
    <property type="protein sequence ID" value="KAL2044241.1"/>
    <property type="molecule type" value="Genomic_DNA"/>
</dbReference>
<dbReference type="InterPro" id="IPR029055">
    <property type="entry name" value="Ntn_hydrolases_N"/>
</dbReference>
<dbReference type="Pfam" id="PF01112">
    <property type="entry name" value="Asparaginase_2"/>
    <property type="match status" value="2"/>
</dbReference>
<accession>A0ABR4AHB0</accession>
<evidence type="ECO:0000256" key="1">
    <source>
        <dbReference type="SAM" id="MobiDB-lite"/>
    </source>
</evidence>
<dbReference type="Proteomes" id="UP001590950">
    <property type="component" value="Unassembled WGS sequence"/>
</dbReference>
<dbReference type="PANTHER" id="PTHR10188:SF8">
    <property type="entry name" value="THREONINE ASPARTASE 1"/>
    <property type="match status" value="1"/>
</dbReference>
<name>A0ABR4AHB0_9LECA</name>
<dbReference type="Gene3D" id="3.60.20.30">
    <property type="entry name" value="(Glycosyl)asparaginase"/>
    <property type="match status" value="1"/>
</dbReference>
<feature type="region of interest" description="Disordered" evidence="1">
    <location>
        <begin position="276"/>
        <end position="295"/>
    </location>
</feature>